<comment type="subcellular location">
    <subcellularLocation>
        <location evidence="1">Nucleus</location>
    </subcellularLocation>
</comment>
<keyword evidence="9" id="KW-1185">Reference proteome</keyword>
<dbReference type="Proteomes" id="UP001280581">
    <property type="component" value="Unassembled WGS sequence"/>
</dbReference>
<evidence type="ECO:0008006" key="10">
    <source>
        <dbReference type="Google" id="ProtNLM"/>
    </source>
</evidence>
<reference evidence="8 9" key="1">
    <citation type="submission" date="2021-02" db="EMBL/GenBank/DDBJ databases">
        <title>Genome assembly of Pseudopithomyces chartarum.</title>
        <authorList>
            <person name="Jauregui R."/>
            <person name="Singh J."/>
            <person name="Voisey C."/>
        </authorList>
    </citation>
    <scope>NUCLEOTIDE SEQUENCE [LARGE SCALE GENOMIC DNA]</scope>
    <source>
        <strain evidence="8 9">AGR01</strain>
    </source>
</reference>
<dbReference type="PANTHER" id="PTHR15272">
    <property type="entry name" value="CHROMATIN ASSEMBLY FACTOR 1 SUBUNIT A CAF-1 SUBUNIT A"/>
    <property type="match status" value="1"/>
</dbReference>
<dbReference type="AlphaFoldDB" id="A0AAN6LPY1"/>
<dbReference type="InterPro" id="IPR022043">
    <property type="entry name" value="CAF1A_DD"/>
</dbReference>
<feature type="compositionally biased region" description="Basic and acidic residues" evidence="5">
    <location>
        <begin position="171"/>
        <end position="250"/>
    </location>
</feature>
<evidence type="ECO:0000256" key="5">
    <source>
        <dbReference type="SAM" id="MobiDB-lite"/>
    </source>
</evidence>
<dbReference type="Pfam" id="PF12253">
    <property type="entry name" value="CAF1A_dimeriz"/>
    <property type="match status" value="1"/>
</dbReference>
<evidence type="ECO:0000256" key="3">
    <source>
        <dbReference type="ARBA" id="ARBA00023204"/>
    </source>
</evidence>
<comment type="caution">
    <text evidence="8">The sequence shown here is derived from an EMBL/GenBank/DDBJ whole genome shotgun (WGS) entry which is preliminary data.</text>
</comment>
<gene>
    <name evidence="8" type="ORF">GRF29_213g502542</name>
</gene>
<dbReference type="GO" id="GO:0006281">
    <property type="term" value="P:DNA repair"/>
    <property type="evidence" value="ECO:0007669"/>
    <property type="project" value="UniProtKB-KW"/>
</dbReference>
<dbReference type="Pfam" id="PF21796">
    <property type="entry name" value="Cac1_C"/>
    <property type="match status" value="1"/>
</dbReference>
<evidence type="ECO:0000313" key="9">
    <source>
        <dbReference type="Proteomes" id="UP001280581"/>
    </source>
</evidence>
<dbReference type="EMBL" id="WVTA01000017">
    <property type="protein sequence ID" value="KAK3200953.1"/>
    <property type="molecule type" value="Genomic_DNA"/>
</dbReference>
<evidence type="ECO:0000256" key="1">
    <source>
        <dbReference type="ARBA" id="ARBA00004123"/>
    </source>
</evidence>
<dbReference type="GO" id="GO:0006334">
    <property type="term" value="P:nucleosome assembly"/>
    <property type="evidence" value="ECO:0007669"/>
    <property type="project" value="TreeGrafter"/>
</dbReference>
<organism evidence="8 9">
    <name type="scientific">Pseudopithomyces chartarum</name>
    <dbReference type="NCBI Taxonomy" id="1892770"/>
    <lineage>
        <taxon>Eukaryota</taxon>
        <taxon>Fungi</taxon>
        <taxon>Dikarya</taxon>
        <taxon>Ascomycota</taxon>
        <taxon>Pezizomycotina</taxon>
        <taxon>Dothideomycetes</taxon>
        <taxon>Pleosporomycetidae</taxon>
        <taxon>Pleosporales</taxon>
        <taxon>Massarineae</taxon>
        <taxon>Didymosphaeriaceae</taxon>
        <taxon>Pseudopithomyces</taxon>
    </lineage>
</organism>
<feature type="compositionally biased region" description="Polar residues" evidence="5">
    <location>
        <begin position="143"/>
        <end position="164"/>
    </location>
</feature>
<accession>A0AAN6LPY1</accession>
<proteinExistence type="predicted"/>
<feature type="region of interest" description="Disordered" evidence="5">
    <location>
        <begin position="1"/>
        <end position="269"/>
    </location>
</feature>
<evidence type="ECO:0000256" key="2">
    <source>
        <dbReference type="ARBA" id="ARBA00022763"/>
    </source>
</evidence>
<dbReference type="GO" id="GO:0005634">
    <property type="term" value="C:nucleus"/>
    <property type="evidence" value="ECO:0007669"/>
    <property type="project" value="UniProtKB-SubCell"/>
</dbReference>
<feature type="domain" description="Chromatin assembly factor 1 subunit Cac1-like C-terminal" evidence="7">
    <location>
        <begin position="636"/>
        <end position="691"/>
    </location>
</feature>
<feature type="region of interest" description="Disordered" evidence="5">
    <location>
        <begin position="466"/>
        <end position="502"/>
    </location>
</feature>
<evidence type="ECO:0000256" key="4">
    <source>
        <dbReference type="ARBA" id="ARBA00023242"/>
    </source>
</evidence>
<dbReference type="GO" id="GO:0033186">
    <property type="term" value="C:CAF-1 complex"/>
    <property type="evidence" value="ECO:0007669"/>
    <property type="project" value="TreeGrafter"/>
</dbReference>
<evidence type="ECO:0000259" key="6">
    <source>
        <dbReference type="Pfam" id="PF12253"/>
    </source>
</evidence>
<keyword evidence="3" id="KW-0234">DNA repair</keyword>
<protein>
    <recommendedName>
        <fullName evidence="10">Chromatin assembly factor 1 subunit A</fullName>
    </recommendedName>
</protein>
<feature type="compositionally biased region" description="Polar residues" evidence="5">
    <location>
        <begin position="105"/>
        <end position="129"/>
    </location>
</feature>
<feature type="domain" description="Chromatin assembly factor 1 subunit A dimerization" evidence="6">
    <location>
        <begin position="418"/>
        <end position="492"/>
    </location>
</feature>
<evidence type="ECO:0000313" key="8">
    <source>
        <dbReference type="EMBL" id="KAK3200953.1"/>
    </source>
</evidence>
<evidence type="ECO:0000259" key="7">
    <source>
        <dbReference type="Pfam" id="PF21796"/>
    </source>
</evidence>
<keyword evidence="2" id="KW-0227">DNA damage</keyword>
<sequence>MLDRSDEFGEESTLTPNRESVYFLRKNADLGETPPPRSPCQVITRQPDASRLPGSRSLHPHPPNTPTSHTTVRRSIVLAMEAPLPIALASPQKRPHTDDAEPAISTPNRNIPSNASTPLTVISSLETPSPSKPMKRAEASPSDGINATLPSTQPASASGSTQQSAKRRKLTQQEKEEQAKEKEAKAQARAEKKVQEEKSKAEQKVQKEEEKRIKDEEKRKKNEEKEEKKRAKELKQQQEEDEKRKKERSQMRLNAFFTKPKVAAEPASNTMVESIQRPPIAQTSISTDTVVVIANTAPPSPQKVLGKNAQSDYEKVFLPFSLPPGAILAPSNGLLTTPENLAAAQSRLDSIVTHKDVDTDALPIRSILSAFPKCRRGLEATTITEIVDRVNGSADNPIDLTEGSNTKPLDLLKRIPMKYLHFGEDVRPPYFGTYSKVHDHRQERKVARNPVYRGLTDLDYDYDSEAEWEEPGEGEDLDSEGEEDLEDDGEEDLDGFLDDEDDPEVKRRMLNGDQEPLSTGLCWEDPDGVSRLNDGSGAISTEFKDFTMGFLLQTQQPIDPFSNAYWVSEPPVSRSAMQQATSKGDQPAGVMNPPRLPLNTRPVNGLLNTLNGSQKALSGVDTKTGKLKRTVPDNLLPEFKAEVQGSDLTKLGMIEALKKKFPKVPKDALTNTLTEVAQRIGPSAAEKRWVLFN</sequence>
<dbReference type="InterPro" id="IPR048800">
    <property type="entry name" value="Cac1-like_C"/>
</dbReference>
<dbReference type="PANTHER" id="PTHR15272:SF0">
    <property type="entry name" value="CHROMATIN ASSEMBLY FACTOR 1 SUBUNIT A"/>
    <property type="match status" value="1"/>
</dbReference>
<name>A0AAN6LPY1_9PLEO</name>
<keyword evidence="4" id="KW-0539">Nucleus</keyword>